<dbReference type="GO" id="GO:0030288">
    <property type="term" value="C:outer membrane-bounded periplasmic space"/>
    <property type="evidence" value="ECO:0007669"/>
    <property type="project" value="InterPro"/>
</dbReference>
<accession>A0A9D7QK39</accession>
<organism evidence="3 4">
    <name type="scientific">Candidatus Dechloromonas phosphorivorans</name>
    <dbReference type="NCBI Taxonomy" id="2899244"/>
    <lineage>
        <taxon>Bacteria</taxon>
        <taxon>Pseudomonadati</taxon>
        <taxon>Pseudomonadota</taxon>
        <taxon>Betaproteobacteria</taxon>
        <taxon>Rhodocyclales</taxon>
        <taxon>Azonexaceae</taxon>
        <taxon>Dechloromonas</taxon>
    </lineage>
</organism>
<evidence type="ECO:0000256" key="1">
    <source>
        <dbReference type="SAM" id="MobiDB-lite"/>
    </source>
</evidence>
<protein>
    <submittedName>
        <fullName evidence="3">Peptidoglycan-binding protein</fullName>
    </submittedName>
</protein>
<dbReference type="InterPro" id="IPR005534">
    <property type="entry name" value="Curli_assmbl/transp-comp_CsgG"/>
</dbReference>
<dbReference type="Pfam" id="PF03783">
    <property type="entry name" value="CsgG"/>
    <property type="match status" value="1"/>
</dbReference>
<evidence type="ECO:0000313" key="3">
    <source>
        <dbReference type="EMBL" id="MBK8891979.1"/>
    </source>
</evidence>
<feature type="signal peptide" evidence="2">
    <location>
        <begin position="1"/>
        <end position="22"/>
    </location>
</feature>
<name>A0A9D7QK39_9RHOO</name>
<comment type="caution">
    <text evidence="3">The sequence shown here is derived from an EMBL/GenBank/DDBJ whole genome shotgun (WGS) entry which is preliminary data.</text>
</comment>
<sequence>MVPVHQSCHCLFLGSLICAALAGCSNMDMGSSAAKTTATGSAGGSSVQNANAQLERCSATLGTLAIVEDTHASWYGYLTGQLRLGSTVPVLKLLVQQSNCFVIVERGRAMQNIMGERALEQSGEMRKGSNFGKGQMVAADYSMSPSITFSNQNAGGAGAAIGGRLGGSVGALVGGSMNAKEASTILTLIDNRSSVQLAAAEGSARNVDFGMLGGLFGSGGGGVAGGYSNTAEGKVIVAAFTDSYNNIVRAVRNYKAQEVKGGLGTGGQLGVQGGSTPAGKAIKSK</sequence>
<evidence type="ECO:0000313" key="4">
    <source>
        <dbReference type="Proteomes" id="UP000808146"/>
    </source>
</evidence>
<keyword evidence="2" id="KW-0732">Signal</keyword>
<reference evidence="3" key="1">
    <citation type="submission" date="2020-10" db="EMBL/GenBank/DDBJ databases">
        <title>Connecting structure to function with the recovery of over 1000 high-quality activated sludge metagenome-assembled genomes encoding full-length rRNA genes using long-read sequencing.</title>
        <authorList>
            <person name="Singleton C.M."/>
            <person name="Petriglieri F."/>
            <person name="Kristensen J.M."/>
            <person name="Kirkegaard R.H."/>
            <person name="Michaelsen T.Y."/>
            <person name="Andersen M.H."/>
            <person name="Karst S.M."/>
            <person name="Dueholm M.S."/>
            <person name="Nielsen P.H."/>
            <person name="Albertsen M."/>
        </authorList>
    </citation>
    <scope>NUCLEOTIDE SEQUENCE</scope>
    <source>
        <strain evidence="3">OdNE_18-Q3-R46-58_BAT3C.305</strain>
    </source>
</reference>
<dbReference type="Proteomes" id="UP000808146">
    <property type="component" value="Unassembled WGS sequence"/>
</dbReference>
<gene>
    <name evidence="3" type="ORF">IPN75_17165</name>
</gene>
<feature type="region of interest" description="Disordered" evidence="1">
    <location>
        <begin position="266"/>
        <end position="285"/>
    </location>
</feature>
<evidence type="ECO:0000256" key="2">
    <source>
        <dbReference type="SAM" id="SignalP"/>
    </source>
</evidence>
<feature type="chain" id="PRO_5039369637" evidence="2">
    <location>
        <begin position="23"/>
        <end position="285"/>
    </location>
</feature>
<dbReference type="AlphaFoldDB" id="A0A9D7QK39"/>
<proteinExistence type="predicted"/>
<dbReference type="EMBL" id="JADKBR010000021">
    <property type="protein sequence ID" value="MBK8891979.1"/>
    <property type="molecule type" value="Genomic_DNA"/>
</dbReference>